<keyword evidence="2" id="KW-1185">Reference proteome</keyword>
<evidence type="ECO:0000313" key="2">
    <source>
        <dbReference type="Proteomes" id="UP000078200"/>
    </source>
</evidence>
<evidence type="ECO:0000313" key="1">
    <source>
        <dbReference type="EnsemblMetazoa" id="GAUT044871-PA"/>
    </source>
</evidence>
<dbReference type="EnsemblMetazoa" id="GAUT044871-RA">
    <property type="protein sequence ID" value="GAUT044871-PA"/>
    <property type="gene ID" value="GAUT044871"/>
</dbReference>
<sequence length="191" mass="22196">MCTALGGDVLPESWEKEQPKLDRTYYSKYILRFSLRRNKVPIAGNKVLFAHEDMHLGVQSFDGIAENGDLSSGQDRINIGAVIQRNALWWWAMPFLRVSEYLHFVLIAISFLITHRYRSAKLTENISERLFAVDTDNCYADDDDNDDEHNIYGNRKMHHPETNILLSGSDNIYTHIFSMRTWFLCKLSFSK</sequence>
<dbReference type="AlphaFoldDB" id="A0A1A9VR40"/>
<dbReference type="Proteomes" id="UP000078200">
    <property type="component" value="Unassembled WGS sequence"/>
</dbReference>
<name>A0A1A9VR40_GLOAU</name>
<proteinExistence type="predicted"/>
<dbReference type="VEuPathDB" id="VectorBase:GAUT044871"/>
<protein>
    <submittedName>
        <fullName evidence="1">Uncharacterized protein</fullName>
    </submittedName>
</protein>
<reference evidence="1" key="1">
    <citation type="submission" date="2020-05" db="UniProtKB">
        <authorList>
            <consortium name="EnsemblMetazoa"/>
        </authorList>
    </citation>
    <scope>IDENTIFICATION</scope>
    <source>
        <strain evidence="1">TTRI</strain>
    </source>
</reference>
<accession>A0A1A9VR40</accession>
<organism evidence="1 2">
    <name type="scientific">Glossina austeni</name>
    <name type="common">Savannah tsetse fly</name>
    <dbReference type="NCBI Taxonomy" id="7395"/>
    <lineage>
        <taxon>Eukaryota</taxon>
        <taxon>Metazoa</taxon>
        <taxon>Ecdysozoa</taxon>
        <taxon>Arthropoda</taxon>
        <taxon>Hexapoda</taxon>
        <taxon>Insecta</taxon>
        <taxon>Pterygota</taxon>
        <taxon>Neoptera</taxon>
        <taxon>Endopterygota</taxon>
        <taxon>Diptera</taxon>
        <taxon>Brachycera</taxon>
        <taxon>Muscomorpha</taxon>
        <taxon>Hippoboscoidea</taxon>
        <taxon>Glossinidae</taxon>
        <taxon>Glossina</taxon>
    </lineage>
</organism>